<name>A0A8J7Z4U6_9CYAN</name>
<evidence type="ECO:0000313" key="2">
    <source>
        <dbReference type="EMBL" id="NDJ16438.1"/>
    </source>
</evidence>
<dbReference type="RefSeq" id="WP_162421946.1">
    <property type="nucleotide sequence ID" value="NZ_WVIE01000003.1"/>
</dbReference>
<proteinExistence type="predicted"/>
<reference evidence="2" key="1">
    <citation type="submission" date="2019-12" db="EMBL/GenBank/DDBJ databases">
        <title>High-Quality draft genome sequences of three cyanobacteria isolated from the limestone walls of the Old Cathedral of Coimbra.</title>
        <authorList>
            <person name="Tiago I."/>
            <person name="Soares F."/>
            <person name="Portugal A."/>
        </authorList>
    </citation>
    <scope>NUCLEOTIDE SEQUENCE</scope>
    <source>
        <strain evidence="2">A</strain>
    </source>
</reference>
<accession>A0A8J7Z4U6</accession>
<feature type="compositionally biased region" description="Basic residues" evidence="1">
    <location>
        <begin position="31"/>
        <end position="42"/>
    </location>
</feature>
<feature type="region of interest" description="Disordered" evidence="1">
    <location>
        <begin position="28"/>
        <end position="88"/>
    </location>
</feature>
<dbReference type="Proteomes" id="UP000646053">
    <property type="component" value="Unassembled WGS sequence"/>
</dbReference>
<comment type="caution">
    <text evidence="2">The sequence shown here is derived from an EMBL/GenBank/DDBJ whole genome shotgun (WGS) entry which is preliminary data.</text>
</comment>
<organism evidence="2 3">
    <name type="scientific">Myxacorys almedinensis A</name>
    <dbReference type="NCBI Taxonomy" id="2690445"/>
    <lineage>
        <taxon>Bacteria</taxon>
        <taxon>Bacillati</taxon>
        <taxon>Cyanobacteriota</taxon>
        <taxon>Cyanophyceae</taxon>
        <taxon>Leptolyngbyales</taxon>
        <taxon>Leptolyngbyaceae</taxon>
        <taxon>Myxacorys</taxon>
        <taxon>Myxacorys almedinensis</taxon>
    </lineage>
</organism>
<keyword evidence="3" id="KW-1185">Reference proteome</keyword>
<sequence>MLDEMLETYDEYDESDFESDFEDLEFDESRRRRRRRRPRRQGVRTSGAAWRRQPAPSQGGGRTAAQLKREAEAARARDKQLAREVSTAKEDLGDVDTRLKKVNADLASLRQISLISMLLPRSLDIQRQNLTLTSQGESSPRLEPTTAPVGPGVVSTVSGVSSKLDILPLVLFMSMGRNIGKPGRAGGGMGDNMPIVLLLLMQQQQQQTGTPGQSSSGGLDPTMLILVMMMMSNGGL</sequence>
<feature type="compositionally biased region" description="Basic and acidic residues" evidence="1">
    <location>
        <begin position="67"/>
        <end position="88"/>
    </location>
</feature>
<gene>
    <name evidence="2" type="ORF">GS601_03880</name>
</gene>
<protein>
    <submittedName>
        <fullName evidence="2">Uncharacterized protein</fullName>
    </submittedName>
</protein>
<evidence type="ECO:0000313" key="3">
    <source>
        <dbReference type="Proteomes" id="UP000646053"/>
    </source>
</evidence>
<dbReference type="AlphaFoldDB" id="A0A8J7Z4U6"/>
<dbReference type="EMBL" id="WVIE01000003">
    <property type="protein sequence ID" value="NDJ16438.1"/>
    <property type="molecule type" value="Genomic_DNA"/>
</dbReference>
<evidence type="ECO:0000256" key="1">
    <source>
        <dbReference type="SAM" id="MobiDB-lite"/>
    </source>
</evidence>